<reference evidence="2" key="1">
    <citation type="journal article" date="2020" name="mSystems">
        <title>Genome- and Community-Level Interaction Insights into Carbon Utilization and Element Cycling Functions of Hydrothermarchaeota in Hydrothermal Sediment.</title>
        <authorList>
            <person name="Zhou Z."/>
            <person name="Liu Y."/>
            <person name="Xu W."/>
            <person name="Pan J."/>
            <person name="Luo Z.H."/>
            <person name="Li M."/>
        </authorList>
    </citation>
    <scope>NUCLEOTIDE SEQUENCE [LARGE SCALE GENOMIC DNA]</scope>
    <source>
        <strain evidence="2">SpSt-897</strain>
    </source>
</reference>
<evidence type="ECO:0000313" key="2">
    <source>
        <dbReference type="EMBL" id="HGF33599.1"/>
    </source>
</evidence>
<feature type="compositionally biased region" description="Pro residues" evidence="1">
    <location>
        <begin position="25"/>
        <end position="45"/>
    </location>
</feature>
<dbReference type="AlphaFoldDB" id="A0A7C3V6P9"/>
<accession>A0A7C3V6P9</accession>
<sequence length="61" mass="5680">MEPEALPCGIETGGSQAGGTGFPPAGTPAPGPGGPGAPPGLPPALPAQALAGHQVQFPGDQ</sequence>
<feature type="compositionally biased region" description="Gly residues" evidence="1">
    <location>
        <begin position="11"/>
        <end position="21"/>
    </location>
</feature>
<protein>
    <submittedName>
        <fullName evidence="2">Uncharacterized protein</fullName>
    </submittedName>
</protein>
<name>A0A7C3V6P9_9BACT</name>
<dbReference type="EMBL" id="DTMF01000113">
    <property type="protein sequence ID" value="HGF33599.1"/>
    <property type="molecule type" value="Genomic_DNA"/>
</dbReference>
<comment type="caution">
    <text evidence="2">The sequence shown here is derived from an EMBL/GenBank/DDBJ whole genome shotgun (WGS) entry which is preliminary data.</text>
</comment>
<evidence type="ECO:0000256" key="1">
    <source>
        <dbReference type="SAM" id="MobiDB-lite"/>
    </source>
</evidence>
<organism evidence="2">
    <name type="scientific">Desulfobacca acetoxidans</name>
    <dbReference type="NCBI Taxonomy" id="60893"/>
    <lineage>
        <taxon>Bacteria</taxon>
        <taxon>Pseudomonadati</taxon>
        <taxon>Thermodesulfobacteriota</taxon>
        <taxon>Desulfobaccia</taxon>
        <taxon>Desulfobaccales</taxon>
        <taxon>Desulfobaccaceae</taxon>
        <taxon>Desulfobacca</taxon>
    </lineage>
</organism>
<proteinExistence type="predicted"/>
<feature type="region of interest" description="Disordered" evidence="1">
    <location>
        <begin position="1"/>
        <end position="46"/>
    </location>
</feature>
<gene>
    <name evidence="2" type="ORF">ENW96_04300</name>
</gene>